<accession>A0A0C9Y955</accession>
<organism evidence="1 2">
    <name type="scientific">Pisolithus microcarpus 441</name>
    <dbReference type="NCBI Taxonomy" id="765257"/>
    <lineage>
        <taxon>Eukaryota</taxon>
        <taxon>Fungi</taxon>
        <taxon>Dikarya</taxon>
        <taxon>Basidiomycota</taxon>
        <taxon>Agaricomycotina</taxon>
        <taxon>Agaricomycetes</taxon>
        <taxon>Agaricomycetidae</taxon>
        <taxon>Boletales</taxon>
        <taxon>Sclerodermatineae</taxon>
        <taxon>Pisolithaceae</taxon>
        <taxon>Pisolithus</taxon>
    </lineage>
</organism>
<evidence type="ECO:0000313" key="1">
    <source>
        <dbReference type="EMBL" id="KIK13451.1"/>
    </source>
</evidence>
<protein>
    <submittedName>
        <fullName evidence="1">Uncharacterized protein</fullName>
    </submittedName>
</protein>
<name>A0A0C9Y955_9AGAM</name>
<proteinExistence type="predicted"/>
<dbReference type="AlphaFoldDB" id="A0A0C9Y955"/>
<sequence length="59" mass="6363">MWNAPISRFPDTTESIHLPRSVYHARVFSSGSRVEISVEQCPGCCGGQGRPVGISSADE</sequence>
<feature type="non-terminal residue" evidence="1">
    <location>
        <position position="59"/>
    </location>
</feature>
<reference evidence="1 2" key="1">
    <citation type="submission" date="2014-04" db="EMBL/GenBank/DDBJ databases">
        <authorList>
            <consortium name="DOE Joint Genome Institute"/>
            <person name="Kuo A."/>
            <person name="Kohler A."/>
            <person name="Costa M.D."/>
            <person name="Nagy L.G."/>
            <person name="Floudas D."/>
            <person name="Copeland A."/>
            <person name="Barry K.W."/>
            <person name="Cichocki N."/>
            <person name="Veneault-Fourrey C."/>
            <person name="LaButti K."/>
            <person name="Lindquist E.A."/>
            <person name="Lipzen A."/>
            <person name="Lundell T."/>
            <person name="Morin E."/>
            <person name="Murat C."/>
            <person name="Sun H."/>
            <person name="Tunlid A."/>
            <person name="Henrissat B."/>
            <person name="Grigoriev I.V."/>
            <person name="Hibbett D.S."/>
            <person name="Martin F."/>
            <person name="Nordberg H.P."/>
            <person name="Cantor M.N."/>
            <person name="Hua S.X."/>
        </authorList>
    </citation>
    <scope>NUCLEOTIDE SEQUENCE [LARGE SCALE GENOMIC DNA]</scope>
    <source>
        <strain evidence="1 2">441</strain>
    </source>
</reference>
<gene>
    <name evidence="1" type="ORF">PISMIDRAFT_688653</name>
</gene>
<evidence type="ECO:0000313" key="2">
    <source>
        <dbReference type="Proteomes" id="UP000054018"/>
    </source>
</evidence>
<dbReference type="HOGENOM" id="CLU_2967391_0_0_1"/>
<keyword evidence="2" id="KW-1185">Reference proteome</keyword>
<dbReference type="EMBL" id="KN833994">
    <property type="protein sequence ID" value="KIK13451.1"/>
    <property type="molecule type" value="Genomic_DNA"/>
</dbReference>
<feature type="non-terminal residue" evidence="1">
    <location>
        <position position="1"/>
    </location>
</feature>
<dbReference type="Proteomes" id="UP000054018">
    <property type="component" value="Unassembled WGS sequence"/>
</dbReference>
<reference evidence="2" key="2">
    <citation type="submission" date="2015-01" db="EMBL/GenBank/DDBJ databases">
        <title>Evolutionary Origins and Diversification of the Mycorrhizal Mutualists.</title>
        <authorList>
            <consortium name="DOE Joint Genome Institute"/>
            <consortium name="Mycorrhizal Genomics Consortium"/>
            <person name="Kohler A."/>
            <person name="Kuo A."/>
            <person name="Nagy L.G."/>
            <person name="Floudas D."/>
            <person name="Copeland A."/>
            <person name="Barry K.W."/>
            <person name="Cichocki N."/>
            <person name="Veneault-Fourrey C."/>
            <person name="LaButti K."/>
            <person name="Lindquist E.A."/>
            <person name="Lipzen A."/>
            <person name="Lundell T."/>
            <person name="Morin E."/>
            <person name="Murat C."/>
            <person name="Riley R."/>
            <person name="Ohm R."/>
            <person name="Sun H."/>
            <person name="Tunlid A."/>
            <person name="Henrissat B."/>
            <person name="Grigoriev I.V."/>
            <person name="Hibbett D.S."/>
            <person name="Martin F."/>
        </authorList>
    </citation>
    <scope>NUCLEOTIDE SEQUENCE [LARGE SCALE GENOMIC DNA]</scope>
    <source>
        <strain evidence="2">441</strain>
    </source>
</reference>